<dbReference type="Pfam" id="PF00300">
    <property type="entry name" value="His_Phos_1"/>
    <property type="match status" value="1"/>
</dbReference>
<feature type="active site" description="Proton donor/acceptor" evidence="5">
    <location>
        <position position="82"/>
    </location>
</feature>
<feature type="binding site" evidence="6">
    <location>
        <position position="60"/>
    </location>
    <ligand>
        <name>substrate</name>
    </ligand>
</feature>
<evidence type="ECO:0000313" key="8">
    <source>
        <dbReference type="Proteomes" id="UP000886787"/>
    </source>
</evidence>
<evidence type="ECO:0000256" key="6">
    <source>
        <dbReference type="PIRSR" id="PIRSR613078-2"/>
    </source>
</evidence>
<name>A0A9D1CU55_9FIRM</name>
<dbReference type="InterPro" id="IPR013078">
    <property type="entry name" value="His_Pase_superF_clade-1"/>
</dbReference>
<feature type="binding site" evidence="6">
    <location>
        <begin position="10"/>
        <end position="17"/>
    </location>
    <ligand>
        <name>substrate</name>
    </ligand>
</feature>
<evidence type="ECO:0000256" key="5">
    <source>
        <dbReference type="PIRSR" id="PIRSR613078-1"/>
    </source>
</evidence>
<dbReference type="EC" id="5.4.2.11" evidence="2"/>
<dbReference type="InterPro" id="IPR005952">
    <property type="entry name" value="Phosphogly_mut1"/>
</dbReference>
<gene>
    <name evidence="7" type="ORF">IAD32_02565</name>
</gene>
<keyword evidence="4" id="KW-0413">Isomerase</keyword>
<comment type="similarity">
    <text evidence="1">Belongs to the phosphoglycerate mutase family. BPG-dependent PGAM subfamily.</text>
</comment>
<reference evidence="7" key="2">
    <citation type="journal article" date="2021" name="PeerJ">
        <title>Extensive microbial diversity within the chicken gut microbiome revealed by metagenomics and culture.</title>
        <authorList>
            <person name="Gilroy R."/>
            <person name="Ravi A."/>
            <person name="Getino M."/>
            <person name="Pursley I."/>
            <person name="Horton D.L."/>
            <person name="Alikhan N.F."/>
            <person name="Baker D."/>
            <person name="Gharbi K."/>
            <person name="Hall N."/>
            <person name="Watson M."/>
            <person name="Adriaenssens E.M."/>
            <person name="Foster-Nyarko E."/>
            <person name="Jarju S."/>
            <person name="Secka A."/>
            <person name="Antonio M."/>
            <person name="Oren A."/>
            <person name="Chaudhuri R.R."/>
            <person name="La Ragione R."/>
            <person name="Hildebrand F."/>
            <person name="Pallen M.J."/>
        </authorList>
    </citation>
    <scope>NUCLEOTIDE SEQUENCE</scope>
    <source>
        <strain evidence="7">ChiSjej1B19-3389</strain>
    </source>
</reference>
<reference evidence="7" key="1">
    <citation type="submission" date="2020-10" db="EMBL/GenBank/DDBJ databases">
        <authorList>
            <person name="Gilroy R."/>
        </authorList>
    </citation>
    <scope>NUCLEOTIDE SEQUENCE</scope>
    <source>
        <strain evidence="7">ChiSjej1B19-3389</strain>
    </source>
</reference>
<evidence type="ECO:0000256" key="3">
    <source>
        <dbReference type="ARBA" id="ARBA00023152"/>
    </source>
</evidence>
<feature type="active site" description="Tele-phosphohistidine intermediate" evidence="5">
    <location>
        <position position="11"/>
    </location>
</feature>
<dbReference type="PANTHER" id="PTHR11931">
    <property type="entry name" value="PHOSPHOGLYCERATE MUTASE"/>
    <property type="match status" value="1"/>
</dbReference>
<dbReference type="SMART" id="SM00855">
    <property type="entry name" value="PGAM"/>
    <property type="match status" value="1"/>
</dbReference>
<evidence type="ECO:0000313" key="7">
    <source>
        <dbReference type="EMBL" id="HIQ80153.1"/>
    </source>
</evidence>
<proteinExistence type="inferred from homology"/>
<evidence type="ECO:0000256" key="4">
    <source>
        <dbReference type="ARBA" id="ARBA00023235"/>
    </source>
</evidence>
<dbReference type="GO" id="GO:0006096">
    <property type="term" value="P:glycolytic process"/>
    <property type="evidence" value="ECO:0007669"/>
    <property type="project" value="UniProtKB-KW"/>
</dbReference>
<comment type="caution">
    <text evidence="7">The sequence shown here is derived from an EMBL/GenBank/DDBJ whole genome shotgun (WGS) entry which is preliminary data.</text>
</comment>
<protein>
    <recommendedName>
        <fullName evidence="2">phosphoglycerate mutase (2,3-diphosphoglycerate-dependent)</fullName>
        <ecNumber evidence="2">5.4.2.11</ecNumber>
    </recommendedName>
</protein>
<sequence length="209" mass="23252">MKSYQIHMIRHGLTAENRKGAYIGSTDVPLSGEGIRRLKHYGTAFVYPGAAVLYTSPLQRCIQTCSILYPAMQPLFVPELAEYDFGVWEGKTAEQLKGEESFQTWLANSADLAPPGGESGAQFTKRICLAFENMVTNLIKTGETSAVLVTHGGVIMTLLSVYGLPHAKPYDWRMDNGFGYSLRITPLLWMRDKVAEVYARIPAEKQNDI</sequence>
<dbReference type="CDD" id="cd07067">
    <property type="entry name" value="HP_PGM_like"/>
    <property type="match status" value="1"/>
</dbReference>
<accession>A0A9D1CU55</accession>
<dbReference type="EMBL" id="DVFW01000017">
    <property type="protein sequence ID" value="HIQ80153.1"/>
    <property type="molecule type" value="Genomic_DNA"/>
</dbReference>
<dbReference type="AlphaFoldDB" id="A0A9D1CU55"/>
<dbReference type="Gene3D" id="3.40.50.1240">
    <property type="entry name" value="Phosphoglycerate mutase-like"/>
    <property type="match status" value="1"/>
</dbReference>
<dbReference type="Proteomes" id="UP000886787">
    <property type="component" value="Unassembled WGS sequence"/>
</dbReference>
<dbReference type="InterPro" id="IPR029033">
    <property type="entry name" value="His_PPase_superfam"/>
</dbReference>
<dbReference type="SUPFAM" id="SSF53254">
    <property type="entry name" value="Phosphoglycerate mutase-like"/>
    <property type="match status" value="1"/>
</dbReference>
<evidence type="ECO:0000256" key="2">
    <source>
        <dbReference type="ARBA" id="ARBA00012028"/>
    </source>
</evidence>
<keyword evidence="3" id="KW-0324">Glycolysis</keyword>
<dbReference type="GO" id="GO:0004619">
    <property type="term" value="F:phosphoglycerate mutase activity"/>
    <property type="evidence" value="ECO:0007669"/>
    <property type="project" value="UniProtKB-EC"/>
</dbReference>
<evidence type="ECO:0000256" key="1">
    <source>
        <dbReference type="ARBA" id="ARBA00006717"/>
    </source>
</evidence>
<organism evidence="7 8">
    <name type="scientific">Candidatus Scatavimonas merdigallinarum</name>
    <dbReference type="NCBI Taxonomy" id="2840914"/>
    <lineage>
        <taxon>Bacteria</taxon>
        <taxon>Bacillati</taxon>
        <taxon>Bacillota</taxon>
        <taxon>Clostridia</taxon>
        <taxon>Eubacteriales</taxon>
        <taxon>Oscillospiraceae</taxon>
        <taxon>Oscillospiraceae incertae sedis</taxon>
        <taxon>Candidatus Scatavimonas</taxon>
    </lineage>
</organism>